<dbReference type="InterPro" id="IPR036884">
    <property type="entry name" value="2Fe-2S-bd_dom_sf"/>
</dbReference>
<comment type="similarity">
    <text evidence="1">Belongs to the xanthine dehydrogenase family.</text>
</comment>
<keyword evidence="2" id="KW-0500">Molybdenum</keyword>
<dbReference type="Pfam" id="PF02738">
    <property type="entry name" value="MoCoBD_1"/>
    <property type="match status" value="1"/>
</dbReference>
<comment type="caution">
    <text evidence="7">The sequence shown here is derived from an EMBL/GenBank/DDBJ whole genome shotgun (WGS) entry which is preliminary data.</text>
</comment>
<dbReference type="InterPro" id="IPR001041">
    <property type="entry name" value="2Fe-2S_ferredoxin-type"/>
</dbReference>
<dbReference type="Pfam" id="PF01315">
    <property type="entry name" value="Ald_Xan_dh_C"/>
    <property type="match status" value="1"/>
</dbReference>
<evidence type="ECO:0000256" key="1">
    <source>
        <dbReference type="ARBA" id="ARBA00006849"/>
    </source>
</evidence>
<accession>A0ABQ3V527</accession>
<evidence type="ECO:0000313" key="8">
    <source>
        <dbReference type="Proteomes" id="UP000654345"/>
    </source>
</evidence>
<reference evidence="7 8" key="1">
    <citation type="journal article" date="2021" name="Int. J. Syst. Evol. Microbiol.">
        <title>Reticulibacter mediterranei gen. nov., sp. nov., within the new family Reticulibacteraceae fam. nov., and Ktedonospora formicarum gen. nov., sp. nov., Ktedonobacter robiniae sp. nov., Dictyobacter formicarum sp. nov. and Dictyobacter arantiisoli sp. nov., belonging to the class Ktedonobacteria.</title>
        <authorList>
            <person name="Yabe S."/>
            <person name="Zheng Y."/>
            <person name="Wang C.M."/>
            <person name="Sakai Y."/>
            <person name="Abe K."/>
            <person name="Yokota A."/>
            <person name="Donadio S."/>
            <person name="Cavaletti L."/>
            <person name="Monciardini P."/>
        </authorList>
    </citation>
    <scope>NUCLEOTIDE SEQUENCE [LARGE SCALE GENOMIC DNA]</scope>
    <source>
        <strain evidence="7 8">SOSP1-30</strain>
    </source>
</reference>
<evidence type="ECO:0000256" key="5">
    <source>
        <dbReference type="ARBA" id="ARBA00023004"/>
    </source>
</evidence>
<feature type="domain" description="2Fe-2S ferredoxin-type" evidence="6">
    <location>
        <begin position="1"/>
        <end position="78"/>
    </location>
</feature>
<dbReference type="InterPro" id="IPR008274">
    <property type="entry name" value="AldOxase/xan_DH_MoCoBD1"/>
</dbReference>
<dbReference type="Proteomes" id="UP000654345">
    <property type="component" value="Unassembled WGS sequence"/>
</dbReference>
<dbReference type="Gene3D" id="3.30.365.10">
    <property type="entry name" value="Aldehyde oxidase/xanthine dehydrogenase, molybdopterin binding domain"/>
    <property type="match status" value="4"/>
</dbReference>
<dbReference type="SUPFAM" id="SSF54292">
    <property type="entry name" value="2Fe-2S ferredoxin-like"/>
    <property type="match status" value="1"/>
</dbReference>
<name>A0ABQ3V527_9CHLR</name>
<dbReference type="Gene3D" id="1.10.150.120">
    <property type="entry name" value="[2Fe-2S]-binding domain"/>
    <property type="match status" value="1"/>
</dbReference>
<evidence type="ECO:0000256" key="3">
    <source>
        <dbReference type="ARBA" id="ARBA00022723"/>
    </source>
</evidence>
<evidence type="ECO:0000256" key="4">
    <source>
        <dbReference type="ARBA" id="ARBA00023002"/>
    </source>
</evidence>
<dbReference type="PANTHER" id="PTHR11908:SF132">
    <property type="entry name" value="ALDEHYDE OXIDASE 1-RELATED"/>
    <property type="match status" value="1"/>
</dbReference>
<dbReference type="InterPro" id="IPR006058">
    <property type="entry name" value="2Fe2S_fd_BS"/>
</dbReference>
<dbReference type="InterPro" id="IPR000674">
    <property type="entry name" value="Ald_Oxase/Xan_DH_a/b"/>
</dbReference>
<dbReference type="InterPro" id="IPR037165">
    <property type="entry name" value="AldOxase/xan_DH_Mopterin-bd_sf"/>
</dbReference>
<evidence type="ECO:0000256" key="2">
    <source>
        <dbReference type="ARBA" id="ARBA00022505"/>
    </source>
</evidence>
<dbReference type="EMBL" id="BNJG01000004">
    <property type="protein sequence ID" value="GHO59994.1"/>
    <property type="molecule type" value="Genomic_DNA"/>
</dbReference>
<dbReference type="SMART" id="SM01008">
    <property type="entry name" value="Ald_Xan_dh_C"/>
    <property type="match status" value="1"/>
</dbReference>
<dbReference type="RefSeq" id="WP_201376183.1">
    <property type="nucleotide sequence ID" value="NZ_BNJG01000004.1"/>
</dbReference>
<dbReference type="PROSITE" id="PS00197">
    <property type="entry name" value="2FE2S_FER_1"/>
    <property type="match status" value="1"/>
</dbReference>
<evidence type="ECO:0000259" key="6">
    <source>
        <dbReference type="PROSITE" id="PS51085"/>
    </source>
</evidence>
<keyword evidence="4" id="KW-0560">Oxidoreductase</keyword>
<proteinExistence type="inferred from homology"/>
<dbReference type="SUPFAM" id="SSF56003">
    <property type="entry name" value="Molybdenum cofactor-binding domain"/>
    <property type="match status" value="1"/>
</dbReference>
<dbReference type="Gene3D" id="3.10.20.30">
    <property type="match status" value="1"/>
</dbReference>
<dbReference type="SUPFAM" id="SSF47741">
    <property type="entry name" value="CO dehydrogenase ISP C-domain like"/>
    <property type="match status" value="1"/>
</dbReference>
<dbReference type="SUPFAM" id="SSF54665">
    <property type="entry name" value="CO dehydrogenase molybdoprotein N-domain-like"/>
    <property type="match status" value="1"/>
</dbReference>
<dbReference type="Pfam" id="PF20256">
    <property type="entry name" value="MoCoBD_2"/>
    <property type="match status" value="1"/>
</dbReference>
<dbReference type="InterPro" id="IPR036010">
    <property type="entry name" value="2Fe-2S_ferredoxin-like_sf"/>
</dbReference>
<sequence>MEIHVNGVAHEINDGDIRPEETALDIIRNKLLLTGAKRACDAGACGACTIWLNQKPVIGCLLPAHAMAGQEVHTIEGIGPKLHPVQKAFLANDALQCGFCTPGVILEAIYFYQQWRAKATDVQPTREEIQAALCGHLCRCGAYEGMIRALQEACAGRFEGASPPYGPRQDAYAKVTGQTRYTVDVQYDGQLEGVILRSPYAHAKVKRIDISQAATFPGVRAVVILLNRQKKIRYIGQEVLAVAAENMLQARKALDLIQIEYQVLSSTVEVSEAQKPSAPRVYPQGSLGAPNVGENPLFPARWQGNIRGPLTLMSQQKQTARRIVQQACADGETRVQGTWRTQAVCHAPLEPHACVALWPDERRVKVHISTQSCARIAQEIGKRWHLPLSQVEVICNAVGGAFGAKLGLTSEAVAAIELSRRAQRPVRVVFERQEEFISGGYRPAVTLHLKASADGQGDMKALSVETYGDTGIGIGSYVANLGRAIYPGIPKYLADYDIVTHNPPGKPFRAPGGPPLFWALEQAVDELAQRVGCDPVQLRRRWQPVPQLSALYDWVESLPAWQQRHTLDRQSGSIRRGIGLAVGNWLYFVQPNTQVSLQVTAEGVVASTASQDIGNGTATTIAQEVARVLDCDPQDIHVELGNSHYVMGPAASGSRTTASVVPASQHAAEQLRATLEEIMVQREATRTFAIGPLGIRSERGLLTWQELAASYPKLSVTGKRQRDAKRYTMPFAIKGTQIGHGSTWSACVCEVEVNMLYGTIRVQRVWSAIAAGRIIVPALARSQVHGGIIQGIGYALFEERQQDRQTGRVMTTSFDAYHLPGIAETPVMDIFFYEGGFEYVRGGAVGLAEISTVAVAASIGNAVAHATGWRPRELPLRPDRVLNALYAEETL</sequence>
<dbReference type="InterPro" id="IPR016208">
    <property type="entry name" value="Ald_Oxase/xanthine_DH-like"/>
</dbReference>
<dbReference type="Pfam" id="PF01799">
    <property type="entry name" value="Fer2_2"/>
    <property type="match status" value="1"/>
</dbReference>
<keyword evidence="5" id="KW-0408">Iron</keyword>
<dbReference type="InterPro" id="IPR046867">
    <property type="entry name" value="AldOxase/xan_DH_MoCoBD2"/>
</dbReference>
<dbReference type="InterPro" id="IPR036856">
    <property type="entry name" value="Ald_Oxase/Xan_DH_a/b_sf"/>
</dbReference>
<keyword evidence="3" id="KW-0479">Metal-binding</keyword>
<dbReference type="Gene3D" id="3.90.1170.50">
    <property type="entry name" value="Aldehyde oxidase/xanthine dehydrogenase, a/b hammerhead"/>
    <property type="match status" value="2"/>
</dbReference>
<evidence type="ECO:0000313" key="7">
    <source>
        <dbReference type="EMBL" id="GHO59994.1"/>
    </source>
</evidence>
<dbReference type="InterPro" id="IPR002888">
    <property type="entry name" value="2Fe-2S-bd"/>
</dbReference>
<gene>
    <name evidence="7" type="ORF">KSB_84690</name>
</gene>
<dbReference type="InterPro" id="IPR012675">
    <property type="entry name" value="Beta-grasp_dom_sf"/>
</dbReference>
<organism evidence="7 8">
    <name type="scientific">Ktedonobacter robiniae</name>
    <dbReference type="NCBI Taxonomy" id="2778365"/>
    <lineage>
        <taxon>Bacteria</taxon>
        <taxon>Bacillati</taxon>
        <taxon>Chloroflexota</taxon>
        <taxon>Ktedonobacteria</taxon>
        <taxon>Ktedonobacterales</taxon>
        <taxon>Ktedonobacteraceae</taxon>
        <taxon>Ktedonobacter</taxon>
    </lineage>
</organism>
<protein>
    <submittedName>
        <fullName evidence="7">Xanthine dehydrogenase</fullName>
    </submittedName>
</protein>
<dbReference type="PROSITE" id="PS51085">
    <property type="entry name" value="2FE2S_FER_2"/>
    <property type="match status" value="1"/>
</dbReference>
<keyword evidence="8" id="KW-1185">Reference proteome</keyword>
<dbReference type="PANTHER" id="PTHR11908">
    <property type="entry name" value="XANTHINE DEHYDROGENASE"/>
    <property type="match status" value="1"/>
</dbReference>